<accession>V4SJT9</accession>
<reference evidence="1 2" key="1">
    <citation type="submission" date="2013-10" db="EMBL/GenBank/DDBJ databases">
        <authorList>
            <consortium name="International Citrus Genome Consortium"/>
            <person name="Jenkins J."/>
            <person name="Schmutz J."/>
            <person name="Prochnik S."/>
            <person name="Rokhsar D."/>
            <person name="Gmitter F."/>
            <person name="Ollitrault P."/>
            <person name="Machado M."/>
            <person name="Talon M."/>
            <person name="Wincker P."/>
            <person name="Jaillon O."/>
            <person name="Morgante M."/>
        </authorList>
    </citation>
    <scope>NUCLEOTIDE SEQUENCE</scope>
    <source>
        <strain evidence="2">cv. Clemenules</strain>
    </source>
</reference>
<evidence type="ECO:0000313" key="1">
    <source>
        <dbReference type="EMBL" id="ESR40907.1"/>
    </source>
</evidence>
<dbReference type="eggNOG" id="KOG0017">
    <property type="taxonomic scope" value="Eukaryota"/>
</dbReference>
<dbReference type="PANTHER" id="PTHR35317:SF11">
    <property type="entry name" value="CCHC-TYPE DOMAIN-CONTAINING PROTEIN"/>
    <property type="match status" value="1"/>
</dbReference>
<dbReference type="Proteomes" id="UP000030687">
    <property type="component" value="Unassembled WGS sequence"/>
</dbReference>
<name>V4SJT9_CITCL</name>
<organism evidence="1 2">
    <name type="scientific">Citrus clementina</name>
    <name type="common">Clementine</name>
    <name type="synonym">Citrus deliciosa x Citrus sinensis</name>
    <dbReference type="NCBI Taxonomy" id="85681"/>
    <lineage>
        <taxon>Eukaryota</taxon>
        <taxon>Viridiplantae</taxon>
        <taxon>Streptophyta</taxon>
        <taxon>Embryophyta</taxon>
        <taxon>Tracheophyta</taxon>
        <taxon>Spermatophyta</taxon>
        <taxon>Magnoliopsida</taxon>
        <taxon>eudicotyledons</taxon>
        <taxon>Gunneridae</taxon>
        <taxon>Pentapetalae</taxon>
        <taxon>rosids</taxon>
        <taxon>malvids</taxon>
        <taxon>Sapindales</taxon>
        <taxon>Rutaceae</taxon>
        <taxon>Aurantioideae</taxon>
        <taxon>Citrus</taxon>
    </lineage>
</organism>
<keyword evidence="2" id="KW-1185">Reference proteome</keyword>
<dbReference type="Pfam" id="PF14223">
    <property type="entry name" value="Retrotran_gag_2"/>
    <property type="match status" value="1"/>
</dbReference>
<dbReference type="KEGG" id="cic:CICLE_v10027307mg"/>
<protein>
    <submittedName>
        <fullName evidence="1">Uncharacterized protein</fullName>
    </submittedName>
</protein>
<dbReference type="Gramene" id="ESR40907">
    <property type="protein sequence ID" value="ESR40907"/>
    <property type="gene ID" value="CICLE_v10027307mg"/>
</dbReference>
<sequence>MNSENPFTAIAPPVFDGTNYQVLFEIVNKIRLIGTDFSDSRVVQKILVKVPEKFEAIISSLENSRDLSSITLAELLNALQALEQRRLMRQEKSTTFEHNN</sequence>
<dbReference type="OMA" id="ELMYVLQ"/>
<evidence type="ECO:0000313" key="2">
    <source>
        <dbReference type="Proteomes" id="UP000030687"/>
    </source>
</evidence>
<dbReference type="AlphaFoldDB" id="V4SJT9"/>
<dbReference type="InParanoid" id="V4SJT9"/>
<gene>
    <name evidence="1" type="ORF">CICLE_v10027307mg</name>
</gene>
<dbReference type="EMBL" id="KI536925">
    <property type="protein sequence ID" value="ESR40907.1"/>
    <property type="molecule type" value="Genomic_DNA"/>
</dbReference>
<dbReference type="PANTHER" id="PTHR35317">
    <property type="entry name" value="OS04G0629600 PROTEIN"/>
    <property type="match status" value="1"/>
</dbReference>
<proteinExistence type="predicted"/>